<dbReference type="InterPro" id="IPR050832">
    <property type="entry name" value="Bact_Acetyltransf"/>
</dbReference>
<keyword evidence="2" id="KW-0012">Acyltransferase</keyword>
<sequence>MDPSDVTFREATVSDADRLAEIYHSAYTEIVELGYETGAYDVTAAEMCEWLETAEVMLVAECEGAIVGACKIQTKSYWDVLELCRLAVHDSYKGNGIGGALLAEGEQWIKDAGWDRFRIRSYTGHPYLLEMYEKRGYEVVDVYELEDHDYDVPTLEKTL</sequence>
<dbReference type="Gene3D" id="3.40.630.30">
    <property type="match status" value="1"/>
</dbReference>
<dbReference type="PROSITE" id="PS51186">
    <property type="entry name" value="GNAT"/>
    <property type="match status" value="1"/>
</dbReference>
<reference evidence="4" key="2">
    <citation type="submission" date="2022-02" db="EMBL/GenBank/DDBJ databases">
        <authorList>
            <person name="Elcheninov A.G."/>
            <person name="Sorokin D.Y."/>
            <person name="Kublanov I.V."/>
        </authorList>
    </citation>
    <scope>NUCLEOTIDE SEQUENCE</scope>
    <source>
        <strain evidence="4">AArc-St2</strain>
    </source>
</reference>
<evidence type="ECO:0000313" key="4">
    <source>
        <dbReference type="EMBL" id="MCL9815994.1"/>
    </source>
</evidence>
<name>A0AAE3FV93_9EURY</name>
<keyword evidence="1" id="KW-0808">Transferase</keyword>
<reference evidence="4" key="1">
    <citation type="journal article" date="2022" name="Syst. Appl. Microbiol.">
        <title>Natronocalculus amylovorans gen. nov., sp. nov., and Natranaeroarchaeum aerophilus sp. nov., dominant culturable amylolytic natronoarchaea from hypersaline soda lakes in southwestern Siberia.</title>
        <authorList>
            <person name="Sorokin D.Y."/>
            <person name="Elcheninov A.G."/>
            <person name="Khizhniak T.V."/>
            <person name="Koenen M."/>
            <person name="Bale N.J."/>
            <person name="Damste J.S.S."/>
            <person name="Kublanov I.V."/>
        </authorList>
    </citation>
    <scope>NUCLEOTIDE SEQUENCE</scope>
    <source>
        <strain evidence="4">AArc-St2</strain>
    </source>
</reference>
<dbReference type="Proteomes" id="UP001203207">
    <property type="component" value="Unassembled WGS sequence"/>
</dbReference>
<evidence type="ECO:0000256" key="2">
    <source>
        <dbReference type="ARBA" id="ARBA00023315"/>
    </source>
</evidence>
<evidence type="ECO:0000313" key="5">
    <source>
        <dbReference type="Proteomes" id="UP001203207"/>
    </source>
</evidence>
<dbReference type="Pfam" id="PF13673">
    <property type="entry name" value="Acetyltransf_10"/>
    <property type="match status" value="1"/>
</dbReference>
<dbReference type="PANTHER" id="PTHR43877:SF2">
    <property type="entry name" value="AMINOALKYLPHOSPHONATE N-ACETYLTRANSFERASE-RELATED"/>
    <property type="match status" value="1"/>
</dbReference>
<gene>
    <name evidence="4" type="ORF">AArcSt2_03465</name>
</gene>
<comment type="caution">
    <text evidence="4">The sequence shown here is derived from an EMBL/GenBank/DDBJ whole genome shotgun (WGS) entry which is preliminary data.</text>
</comment>
<accession>A0AAE3FV93</accession>
<dbReference type="PANTHER" id="PTHR43877">
    <property type="entry name" value="AMINOALKYLPHOSPHONATE N-ACETYLTRANSFERASE-RELATED-RELATED"/>
    <property type="match status" value="1"/>
</dbReference>
<dbReference type="GO" id="GO:0016747">
    <property type="term" value="F:acyltransferase activity, transferring groups other than amino-acyl groups"/>
    <property type="evidence" value="ECO:0007669"/>
    <property type="project" value="InterPro"/>
</dbReference>
<organism evidence="4 5">
    <name type="scientific">Natronocalculus amylovorans</name>
    <dbReference type="NCBI Taxonomy" id="2917812"/>
    <lineage>
        <taxon>Archaea</taxon>
        <taxon>Methanobacteriati</taxon>
        <taxon>Methanobacteriota</taxon>
        <taxon>Stenosarchaea group</taxon>
        <taxon>Halobacteria</taxon>
        <taxon>Halobacteriales</taxon>
        <taxon>Haloferacaceae</taxon>
        <taxon>Natronocalculus</taxon>
    </lineage>
</organism>
<evidence type="ECO:0000256" key="1">
    <source>
        <dbReference type="ARBA" id="ARBA00022679"/>
    </source>
</evidence>
<dbReference type="InterPro" id="IPR016181">
    <property type="entry name" value="Acyl_CoA_acyltransferase"/>
</dbReference>
<dbReference type="CDD" id="cd04301">
    <property type="entry name" value="NAT_SF"/>
    <property type="match status" value="1"/>
</dbReference>
<proteinExistence type="predicted"/>
<dbReference type="EMBL" id="JAKRVX010000001">
    <property type="protein sequence ID" value="MCL9815994.1"/>
    <property type="molecule type" value="Genomic_DNA"/>
</dbReference>
<evidence type="ECO:0000259" key="3">
    <source>
        <dbReference type="PROSITE" id="PS51186"/>
    </source>
</evidence>
<protein>
    <submittedName>
        <fullName evidence="4">GNAT family N-acetyltransferase</fullName>
    </submittedName>
</protein>
<feature type="domain" description="N-acetyltransferase" evidence="3">
    <location>
        <begin position="6"/>
        <end position="156"/>
    </location>
</feature>
<dbReference type="InterPro" id="IPR000182">
    <property type="entry name" value="GNAT_dom"/>
</dbReference>
<dbReference type="RefSeq" id="WP_250582916.1">
    <property type="nucleotide sequence ID" value="NZ_JAKRVX010000001.1"/>
</dbReference>
<keyword evidence="5" id="KW-1185">Reference proteome</keyword>
<dbReference type="AlphaFoldDB" id="A0AAE3FV93"/>
<dbReference type="SUPFAM" id="SSF55729">
    <property type="entry name" value="Acyl-CoA N-acyltransferases (Nat)"/>
    <property type="match status" value="1"/>
</dbReference>